<feature type="binding site" description="axial binding residue" evidence="15">
    <location>
        <position position="321"/>
    </location>
    <ligand>
        <name>heme</name>
        <dbReference type="ChEBI" id="CHEBI:30413"/>
        <label>5</label>
    </ligand>
    <ligandPart>
        <name>Fe</name>
        <dbReference type="ChEBI" id="CHEBI:18248"/>
    </ligandPart>
</feature>
<feature type="binding site" description="covalent" evidence="14">
    <location>
        <position position="66"/>
    </location>
    <ligand>
        <name>heme</name>
        <dbReference type="ChEBI" id="CHEBI:30413"/>
        <label>2</label>
    </ligand>
</feature>
<feature type="binding site" description="covalent" evidence="14">
    <location>
        <position position="159"/>
    </location>
    <ligand>
        <name>heme</name>
        <dbReference type="ChEBI" id="CHEBI:30413"/>
        <label>4</label>
    </ligand>
</feature>
<evidence type="ECO:0000256" key="6">
    <source>
        <dbReference type="ARBA" id="ARBA00022617"/>
    </source>
</evidence>
<dbReference type="Proteomes" id="UP000054123">
    <property type="component" value="Unassembled WGS sequence"/>
</dbReference>
<evidence type="ECO:0000256" key="1">
    <source>
        <dbReference type="ARBA" id="ARBA00004249"/>
    </source>
</evidence>
<keyword evidence="10" id="KW-1133">Transmembrane helix</keyword>
<dbReference type="AlphaFoldDB" id="A0A011P640"/>
<feature type="binding site" description="axial binding residue" evidence="15">
    <location>
        <position position="131"/>
    </location>
    <ligand>
        <name>heme</name>
        <dbReference type="ChEBI" id="CHEBI:30413"/>
        <label>3</label>
    </ligand>
    <ligandPart>
        <name>Fe</name>
        <dbReference type="ChEBI" id="CHEBI:18248"/>
    </ligandPart>
</feature>
<dbReference type="InterPro" id="IPR009154">
    <property type="entry name" value="Membr-bd_4haem_cyt_TorC"/>
</dbReference>
<dbReference type="GO" id="GO:0009276">
    <property type="term" value="C:Gram-negative-bacterium-type cell wall"/>
    <property type="evidence" value="ECO:0007669"/>
    <property type="project" value="UniProtKB-UniRule"/>
</dbReference>
<sequence length="371" mass="40784">MSKLKKTAIFVGIMALGAAIWGGSQYAMKATNSTEFCVSCHSMTHPQAEWEGSVHFSNNKGIRAECSDCHVPQDGLHYFKAKVIALKDVWHTFITNKLPDQEAYEAHRLQMAQKVWADMKASDSATCRSCHSFEAMVLSDQKEAAQKMHKLAQETNQTCIDCHKGIAHFMPEMPVDNAAAAGDLTKHGGEFATGDKTLYSLAMNAVQLVQGGEVRLMPFAELTDWRDENGKVNAIVKGWQQVGAESVVYAGMGQRIMVALLGDEEQKKVTVKQTVHDKVTDSDWKEISFDVIAEKNSLTANIDALNAFGNNLNQTHCSGCHAAIGADHYTANQWIGVVNSMKDRTSMTADDVRAVTIYLQRNAKDIKGSSH</sequence>
<feature type="binding site" description="covalent" evidence="14">
    <location>
        <position position="37"/>
    </location>
    <ligand>
        <name>heme</name>
        <dbReference type="ChEBI" id="CHEBI:30413"/>
        <label>1</label>
    </ligand>
</feature>
<organism evidence="17 18">
    <name type="scientific">Mannheimia granulomatis</name>
    <dbReference type="NCBI Taxonomy" id="85402"/>
    <lineage>
        <taxon>Bacteria</taxon>
        <taxon>Pseudomonadati</taxon>
        <taxon>Pseudomonadota</taxon>
        <taxon>Gammaproteobacteria</taxon>
        <taxon>Pasteurellales</taxon>
        <taxon>Pasteurellaceae</taxon>
        <taxon>Mannheimia</taxon>
    </lineage>
</organism>
<dbReference type="PATRIC" id="fig|1450449.3.peg.1440"/>
<dbReference type="EMBL" id="JANJ01000005">
    <property type="protein sequence ID" value="EXI61934.1"/>
    <property type="molecule type" value="Genomic_DNA"/>
</dbReference>
<proteinExistence type="inferred from homology"/>
<keyword evidence="5 13" id="KW-0997">Cell inner membrane</keyword>
<feature type="binding site" description="covalent" evidence="14">
    <location>
        <position position="320"/>
    </location>
    <ligand>
        <name>heme</name>
        <dbReference type="ChEBI" id="CHEBI:30413"/>
        <label>5</label>
    </ligand>
</feature>
<keyword evidence="9 13" id="KW-0249">Electron transport</keyword>
<feature type="binding site" description="covalent" evidence="14">
    <location>
        <position position="162"/>
    </location>
    <ligand>
        <name>heme</name>
        <dbReference type="ChEBI" id="CHEBI:30413"/>
        <label>4</label>
    </ligand>
</feature>
<dbReference type="GO" id="GO:0005886">
    <property type="term" value="C:plasma membrane"/>
    <property type="evidence" value="ECO:0007669"/>
    <property type="project" value="UniProtKB-SubCell"/>
</dbReference>
<evidence type="ECO:0000256" key="13">
    <source>
        <dbReference type="PIRNR" id="PIRNR000014"/>
    </source>
</evidence>
<feature type="binding site" description="covalent" evidence="14">
    <location>
        <position position="40"/>
    </location>
    <ligand>
        <name>heme</name>
        <dbReference type="ChEBI" id="CHEBI:30413"/>
        <label>1</label>
    </ligand>
</feature>
<keyword evidence="12 13" id="KW-0472">Membrane</keyword>
<dbReference type="OrthoDB" id="9782159at2"/>
<dbReference type="Gene3D" id="1.10.3820.10">
    <property type="entry name" value="Di-heme elbow motif domain"/>
    <property type="match status" value="1"/>
</dbReference>
<dbReference type="InterPro" id="IPR051174">
    <property type="entry name" value="Cytochrome_c-type_ET"/>
</dbReference>
<dbReference type="PIRSF" id="PIRSF000014">
    <property type="entry name" value="4_hem_cytch_TorC"/>
    <property type="match status" value="1"/>
</dbReference>
<reference evidence="17 18" key="1">
    <citation type="journal article" date="2014" name="Genome Announc.">
        <title>Genome Sequence of a Presumptive Mannheimia haemolytica Strain with an A1/A6-Cross-Reactive Serotype from a White-Tailed Deer (Odocoileus virginianus).</title>
        <authorList>
            <person name="Lawrence P.K."/>
            <person name="Bey R.F."/>
            <person name="Wiener B."/>
            <person name="Kittichotirat W."/>
            <person name="Bumgarner R.E."/>
        </authorList>
    </citation>
    <scope>NUCLEOTIDE SEQUENCE [LARGE SCALE GENOMIC DNA]</scope>
    <source>
        <strain evidence="17 18">PKL10</strain>
    </source>
</reference>
<dbReference type="RefSeq" id="WP_042803115.1">
    <property type="nucleotide sequence ID" value="NZ_AVSP01000001.1"/>
</dbReference>
<accession>A0A011P640</accession>
<dbReference type="SUPFAM" id="SSF48695">
    <property type="entry name" value="Multiheme cytochromes"/>
    <property type="match status" value="1"/>
</dbReference>
<evidence type="ECO:0000256" key="12">
    <source>
        <dbReference type="ARBA" id="ARBA00023136"/>
    </source>
</evidence>
<keyword evidence="7" id="KW-0812">Transmembrane</keyword>
<dbReference type="PANTHER" id="PTHR30333">
    <property type="entry name" value="CYTOCHROME C-TYPE PROTEIN"/>
    <property type="match status" value="1"/>
</dbReference>
<evidence type="ECO:0000313" key="17">
    <source>
        <dbReference type="EMBL" id="EXI61934.1"/>
    </source>
</evidence>
<evidence type="ECO:0000256" key="3">
    <source>
        <dbReference type="ARBA" id="ARBA00022448"/>
    </source>
</evidence>
<feature type="binding site" description="axial binding residue" evidence="15">
    <location>
        <position position="163"/>
    </location>
    <ligand>
        <name>heme</name>
        <dbReference type="ChEBI" id="CHEBI:30413"/>
        <label>4</label>
    </ligand>
    <ligandPart>
        <name>Fe</name>
        <dbReference type="ChEBI" id="CHEBI:18248"/>
    </ligandPart>
</feature>
<evidence type="ECO:0000256" key="14">
    <source>
        <dbReference type="PIRSR" id="PIRSR000014-1"/>
    </source>
</evidence>
<dbReference type="SUPFAM" id="SSF46626">
    <property type="entry name" value="Cytochrome c"/>
    <property type="match status" value="1"/>
</dbReference>
<feature type="binding site" description="covalent" evidence="14">
    <location>
        <position position="127"/>
    </location>
    <ligand>
        <name>heme</name>
        <dbReference type="ChEBI" id="CHEBI:30413"/>
        <label>3</label>
    </ligand>
</feature>
<dbReference type="GO" id="GO:0009055">
    <property type="term" value="F:electron transfer activity"/>
    <property type="evidence" value="ECO:0007669"/>
    <property type="project" value="UniProtKB-UniRule"/>
</dbReference>
<dbReference type="STRING" id="1122190.GCA_000621105_00659"/>
<dbReference type="InterPro" id="IPR005126">
    <property type="entry name" value="NapC/NirT_cyt_c_N"/>
</dbReference>
<evidence type="ECO:0000256" key="11">
    <source>
        <dbReference type="ARBA" id="ARBA00023004"/>
    </source>
</evidence>
<evidence type="ECO:0000256" key="8">
    <source>
        <dbReference type="ARBA" id="ARBA00022723"/>
    </source>
</evidence>
<name>A0A011P640_9PAST</name>
<feature type="binding site" description="covalent" evidence="14">
    <location>
        <position position="317"/>
    </location>
    <ligand>
        <name>heme</name>
        <dbReference type="ChEBI" id="CHEBI:30413"/>
        <label>5</label>
    </ligand>
</feature>
<evidence type="ECO:0000313" key="18">
    <source>
        <dbReference type="Proteomes" id="UP000054123"/>
    </source>
</evidence>
<feature type="binding site" description="covalent" evidence="14">
    <location>
        <position position="130"/>
    </location>
    <ligand>
        <name>heme</name>
        <dbReference type="ChEBI" id="CHEBI:30413"/>
        <label>3</label>
    </ligand>
</feature>
<keyword evidence="18" id="KW-1185">Reference proteome</keyword>
<protein>
    <recommendedName>
        <fullName evidence="13">Cytochrome c-type protein</fullName>
    </recommendedName>
</protein>
<feature type="binding site" description="axial binding residue" evidence="15">
    <location>
        <position position="70"/>
    </location>
    <ligand>
        <name>heme</name>
        <dbReference type="ChEBI" id="CHEBI:30413"/>
        <label>2</label>
    </ligand>
    <ligandPart>
        <name>Fe</name>
        <dbReference type="ChEBI" id="CHEBI:18248"/>
    </ligandPart>
</feature>
<keyword evidence="11 13" id="KW-0408">Iron</keyword>
<evidence type="ECO:0000259" key="16">
    <source>
        <dbReference type="Pfam" id="PF03264"/>
    </source>
</evidence>
<comment type="similarity">
    <text evidence="2 13">Belongs to the TorC/TorY family.</text>
</comment>
<evidence type="ECO:0000256" key="15">
    <source>
        <dbReference type="PIRSR" id="PIRSR000014-2"/>
    </source>
</evidence>
<keyword evidence="3 13" id="KW-0813">Transport</keyword>
<comment type="caution">
    <text evidence="17">The sequence shown here is derived from an EMBL/GenBank/DDBJ whole genome shotgun (WGS) entry which is preliminary data.</text>
</comment>
<evidence type="ECO:0000256" key="10">
    <source>
        <dbReference type="ARBA" id="ARBA00022989"/>
    </source>
</evidence>
<dbReference type="Pfam" id="PF03264">
    <property type="entry name" value="Cytochrom_NNT"/>
    <property type="match status" value="1"/>
</dbReference>
<dbReference type="GO" id="GO:0009061">
    <property type="term" value="P:anaerobic respiration"/>
    <property type="evidence" value="ECO:0007669"/>
    <property type="project" value="TreeGrafter"/>
</dbReference>
<evidence type="ECO:0000256" key="4">
    <source>
        <dbReference type="ARBA" id="ARBA00022475"/>
    </source>
</evidence>
<dbReference type="GO" id="GO:0005506">
    <property type="term" value="F:iron ion binding"/>
    <property type="evidence" value="ECO:0007669"/>
    <property type="project" value="UniProtKB-UniRule"/>
</dbReference>
<feature type="binding site" description="covalent" evidence="14">
    <location>
        <position position="69"/>
    </location>
    <ligand>
        <name>heme</name>
        <dbReference type="ChEBI" id="CHEBI:30413"/>
        <label>2</label>
    </ligand>
</feature>
<evidence type="ECO:0000256" key="5">
    <source>
        <dbReference type="ARBA" id="ARBA00022519"/>
    </source>
</evidence>
<dbReference type="FunFam" id="1.10.3820.10:FF:000001">
    <property type="entry name" value="Cytochrome c-type protein"/>
    <property type="match status" value="1"/>
</dbReference>
<dbReference type="GO" id="GO:0020037">
    <property type="term" value="F:heme binding"/>
    <property type="evidence" value="ECO:0007669"/>
    <property type="project" value="UniProtKB-UniRule"/>
</dbReference>
<evidence type="ECO:0000256" key="7">
    <source>
        <dbReference type="ARBA" id="ARBA00022692"/>
    </source>
</evidence>
<evidence type="ECO:0000256" key="2">
    <source>
        <dbReference type="ARBA" id="ARBA00006417"/>
    </source>
</evidence>
<gene>
    <name evidence="17" type="ORF">AK33_07325</name>
</gene>
<comment type="subcellular location">
    <subcellularLocation>
        <location evidence="1">Cell inner membrane</location>
        <topology evidence="1">Single-pass type II membrane protein</topology>
    </subcellularLocation>
</comment>
<dbReference type="InterPro" id="IPR036280">
    <property type="entry name" value="Multihaem_cyt_sf"/>
</dbReference>
<keyword evidence="6 13" id="KW-0349">Heme</keyword>
<feature type="domain" description="NapC/NirT cytochrome c N-terminal" evidence="16">
    <location>
        <begin position="4"/>
        <end position="173"/>
    </location>
</feature>
<feature type="binding site" description="axial binding residue" evidence="15">
    <location>
        <position position="41"/>
    </location>
    <ligand>
        <name>heme</name>
        <dbReference type="ChEBI" id="CHEBI:30413"/>
        <label>1</label>
    </ligand>
    <ligandPart>
        <name>Fe</name>
        <dbReference type="ChEBI" id="CHEBI:18248"/>
    </ligandPart>
</feature>
<dbReference type="PANTHER" id="PTHR30333:SF3">
    <property type="entry name" value="CYTOCHROME C-TYPE PROTEIN TORY"/>
    <property type="match status" value="1"/>
</dbReference>
<evidence type="ECO:0000256" key="9">
    <source>
        <dbReference type="ARBA" id="ARBA00022982"/>
    </source>
</evidence>
<dbReference type="InterPro" id="IPR036909">
    <property type="entry name" value="Cyt_c-like_dom_sf"/>
</dbReference>
<keyword evidence="8 13" id="KW-0479">Metal-binding</keyword>
<keyword evidence="4 13" id="KW-1003">Cell membrane</keyword>
<comment type="PTM">
    <text evidence="14">Binds 5 heme groups per subunit.</text>
</comment>
<dbReference type="InterPro" id="IPR038266">
    <property type="entry name" value="NapC/NirT_cytc_sf"/>
</dbReference>